<feature type="transmembrane region" description="Helical" evidence="6">
    <location>
        <begin position="107"/>
        <end position="124"/>
    </location>
</feature>
<organism evidence="7 8">
    <name type="scientific">Streptococcus pyogenes serotype M12 (strain MGAS9429)</name>
    <dbReference type="NCBI Taxonomy" id="370551"/>
    <lineage>
        <taxon>Bacteria</taxon>
        <taxon>Bacillati</taxon>
        <taxon>Bacillota</taxon>
        <taxon>Bacilli</taxon>
        <taxon>Lactobacillales</taxon>
        <taxon>Streptococcaceae</taxon>
        <taxon>Streptococcus</taxon>
    </lineage>
</organism>
<protein>
    <submittedName>
        <fullName evidence="7">Nucleoside transport system permease protein</fullName>
    </submittedName>
</protein>
<dbReference type="CDD" id="cd06580">
    <property type="entry name" value="TM_PBP1_transp_TpRbsC_like"/>
    <property type="match status" value="1"/>
</dbReference>
<dbReference type="HOGENOM" id="CLU_040769_1_2_9"/>
<accession>Q1JLJ0</accession>
<dbReference type="PANTHER" id="PTHR43370:SF1">
    <property type="entry name" value="GUANOSINE ABC TRANSPORTER PERMEASE PROTEIN NUPQ"/>
    <property type="match status" value="1"/>
</dbReference>
<keyword evidence="3 6" id="KW-0812">Transmembrane</keyword>
<evidence type="ECO:0000256" key="5">
    <source>
        <dbReference type="ARBA" id="ARBA00023136"/>
    </source>
</evidence>
<evidence type="ECO:0000256" key="3">
    <source>
        <dbReference type="ARBA" id="ARBA00022692"/>
    </source>
</evidence>
<dbReference type="GO" id="GO:0005886">
    <property type="term" value="C:plasma membrane"/>
    <property type="evidence" value="ECO:0007669"/>
    <property type="project" value="UniProtKB-SubCell"/>
</dbReference>
<evidence type="ECO:0000256" key="2">
    <source>
        <dbReference type="ARBA" id="ARBA00022475"/>
    </source>
</evidence>
<reference evidence="7 8" key="1">
    <citation type="journal article" date="2006" name="Proc. Natl. Acad. Sci. U.S.A.">
        <title>Molecular genetic anatomy of inter- and intraserotype variation in the human bacterial pathogen group A Streptococcus.</title>
        <authorList>
            <person name="Beres S.B."/>
            <person name="Richter E.W."/>
            <person name="Nagiec M.J."/>
            <person name="Sumby P."/>
            <person name="Porcella S.F."/>
            <person name="DeLeo F.R."/>
            <person name="Musser J.M."/>
        </authorList>
    </citation>
    <scope>NUCLEOTIDE SEQUENCE [LARGE SCALE GENOMIC DNA]</scope>
    <source>
        <strain evidence="7 8">MGAS9429</strain>
    </source>
</reference>
<dbReference type="PANTHER" id="PTHR43370">
    <property type="entry name" value="SUGAR ABC TRANSPORTER INTEGRAL MEMBRANE PROTEIN-RELATED"/>
    <property type="match status" value="1"/>
</dbReference>
<sequence>MVNKMSLVTIFALLVSSMLIYATPLIFTSIGGTFSERSGVVNVGLEGIMVMGAFSGIVFNLEFAETFGKATPWIAVLVGGIVGLIFSLIHAVATINFRADHIVSGTVLNLLAPSFAVFLVKAMYGKGQTDNIQQSFGKFDFPGLSQIPVIGDIFFKNTSLIGYFAIAFSFFAWFLLYKTRFGLRLRSVGEHPQAADTLGINVYLMKYYGVMISGFLGGIGGAVYAQSISVNFAVTTILGPGFIALAAMIFGKWNPVGAMLSSLFFGLSQSLAVIGAQLPLLEKIPTVYLQIAPYMVTIIILAAFFGQAVAPKADGINYIKSK</sequence>
<feature type="transmembrane region" description="Helical" evidence="6">
    <location>
        <begin position="287"/>
        <end position="310"/>
    </location>
</feature>
<comment type="subcellular location">
    <subcellularLocation>
        <location evidence="1">Cell membrane</location>
        <topology evidence="1">Multi-pass membrane protein</topology>
    </subcellularLocation>
</comment>
<keyword evidence="5 6" id="KW-0472">Membrane</keyword>
<gene>
    <name evidence="7" type="ordered locus">MGAS9429_Spy1042</name>
</gene>
<keyword evidence="2" id="KW-1003">Cell membrane</keyword>
<feature type="transmembrane region" description="Helical" evidence="6">
    <location>
        <begin position="232"/>
        <end position="251"/>
    </location>
</feature>
<dbReference type="GO" id="GO:0022857">
    <property type="term" value="F:transmembrane transporter activity"/>
    <property type="evidence" value="ECO:0007669"/>
    <property type="project" value="InterPro"/>
</dbReference>
<evidence type="ECO:0000313" key="7">
    <source>
        <dbReference type="EMBL" id="ABF32229.1"/>
    </source>
</evidence>
<feature type="transmembrane region" description="Helical" evidence="6">
    <location>
        <begin position="39"/>
        <end position="61"/>
    </location>
</feature>
<feature type="transmembrane region" description="Helical" evidence="6">
    <location>
        <begin position="207"/>
        <end position="226"/>
    </location>
</feature>
<evidence type="ECO:0000256" key="1">
    <source>
        <dbReference type="ARBA" id="ARBA00004651"/>
    </source>
</evidence>
<keyword evidence="4 6" id="KW-1133">Transmembrane helix</keyword>
<dbReference type="InterPro" id="IPR001851">
    <property type="entry name" value="ABC_transp_permease"/>
</dbReference>
<evidence type="ECO:0000313" key="8">
    <source>
        <dbReference type="Proteomes" id="UP000002433"/>
    </source>
</evidence>
<feature type="transmembrane region" description="Helical" evidence="6">
    <location>
        <begin position="73"/>
        <end position="95"/>
    </location>
</feature>
<dbReference type="EMBL" id="CP000259">
    <property type="protein sequence ID" value="ABF32229.1"/>
    <property type="molecule type" value="Genomic_DNA"/>
</dbReference>
<evidence type="ECO:0000256" key="6">
    <source>
        <dbReference type="SAM" id="Phobius"/>
    </source>
</evidence>
<dbReference type="Proteomes" id="UP000002433">
    <property type="component" value="Chromosome"/>
</dbReference>
<dbReference type="KEGG" id="spk:MGAS9429_Spy1042"/>
<feature type="transmembrane region" description="Helical" evidence="6">
    <location>
        <begin position="263"/>
        <end position="281"/>
    </location>
</feature>
<feature type="transmembrane region" description="Helical" evidence="6">
    <location>
        <begin position="6"/>
        <end position="27"/>
    </location>
</feature>
<feature type="transmembrane region" description="Helical" evidence="6">
    <location>
        <begin position="160"/>
        <end position="177"/>
    </location>
</feature>
<proteinExistence type="predicted"/>
<dbReference type="AlphaFoldDB" id="Q1JLJ0"/>
<evidence type="ECO:0000256" key="4">
    <source>
        <dbReference type="ARBA" id="ARBA00022989"/>
    </source>
</evidence>
<dbReference type="Pfam" id="PF02653">
    <property type="entry name" value="BPD_transp_2"/>
    <property type="match status" value="1"/>
</dbReference>
<name>Q1JLJ0_STRPC</name>